<protein>
    <submittedName>
        <fullName evidence="1">Uncharacterized protein</fullName>
    </submittedName>
</protein>
<keyword evidence="2" id="KW-1185">Reference proteome</keyword>
<evidence type="ECO:0000313" key="2">
    <source>
        <dbReference type="Proteomes" id="UP000275232"/>
    </source>
</evidence>
<evidence type="ECO:0000313" key="1">
    <source>
        <dbReference type="EMBL" id="RPF71955.1"/>
    </source>
</evidence>
<accession>A0A3N5DM83</accession>
<name>A0A3N5DM83_9SPHN</name>
<proteinExistence type="predicted"/>
<gene>
    <name evidence="1" type="ORF">EG799_10265</name>
</gene>
<dbReference type="AlphaFoldDB" id="A0A3N5DM83"/>
<dbReference type="RefSeq" id="WP_123880891.1">
    <property type="nucleotide sequence ID" value="NZ_RPFZ01000001.1"/>
</dbReference>
<comment type="caution">
    <text evidence="1">The sequence shown here is derived from an EMBL/GenBank/DDBJ whole genome shotgun (WGS) entry which is preliminary data.</text>
</comment>
<sequence length="71" mass="7881">MGRYRVISIPGNRIDTKAWELEAPSINAALIVADINLDHDRHDGAEILEGDRRVASIRRSLVGKAGLWEVC</sequence>
<dbReference type="Proteomes" id="UP000275232">
    <property type="component" value="Unassembled WGS sequence"/>
</dbReference>
<reference evidence="1 2" key="1">
    <citation type="submission" date="2018-11" db="EMBL/GenBank/DDBJ databases">
        <title>Erythrobacter spongiae sp. nov., isolated from a marine sponge.</title>
        <authorList>
            <person name="Zhuang L."/>
            <person name="Luo L."/>
        </authorList>
    </citation>
    <scope>NUCLEOTIDE SEQUENCE [LARGE SCALE GENOMIC DNA]</scope>
    <source>
        <strain evidence="1 2">HN-E23</strain>
    </source>
</reference>
<organism evidence="1 2">
    <name type="scientific">Aurantiacibacter spongiae</name>
    <dbReference type="NCBI Taxonomy" id="2488860"/>
    <lineage>
        <taxon>Bacteria</taxon>
        <taxon>Pseudomonadati</taxon>
        <taxon>Pseudomonadota</taxon>
        <taxon>Alphaproteobacteria</taxon>
        <taxon>Sphingomonadales</taxon>
        <taxon>Erythrobacteraceae</taxon>
        <taxon>Aurantiacibacter</taxon>
    </lineage>
</organism>
<dbReference type="EMBL" id="RPFZ01000001">
    <property type="protein sequence ID" value="RPF71955.1"/>
    <property type="molecule type" value="Genomic_DNA"/>
</dbReference>